<evidence type="ECO:0000313" key="1">
    <source>
        <dbReference type="EMBL" id="KXZ51935.1"/>
    </source>
</evidence>
<dbReference type="AlphaFoldDB" id="A0A150GQ44"/>
<organism evidence="1 2">
    <name type="scientific">Gonium pectorale</name>
    <name type="common">Green alga</name>
    <dbReference type="NCBI Taxonomy" id="33097"/>
    <lineage>
        <taxon>Eukaryota</taxon>
        <taxon>Viridiplantae</taxon>
        <taxon>Chlorophyta</taxon>
        <taxon>core chlorophytes</taxon>
        <taxon>Chlorophyceae</taxon>
        <taxon>CS clade</taxon>
        <taxon>Chlamydomonadales</taxon>
        <taxon>Volvocaceae</taxon>
        <taxon>Gonium</taxon>
    </lineage>
</organism>
<proteinExistence type="predicted"/>
<sequence>MPEKPPDTITYDSDDENYNNGEVGDMEEWDKPYDDLRDAGTWCGFRLCRDAARGAPDRVRAEVTELAEQFVNPVSDEQALMILHLAALWQDERIAAAAAGGAAAAAAAAVQSREVAALGRLLEHLLQHSGGGRLALDLLAPRIRGNWAMLCRIEDPPLPLRQMVQLACAPLKPALRERATPTFAPDSLDKRISLTYFGSDGGSGPVGQPASGDAAAVHAEEQGAWFPGWVR</sequence>
<protein>
    <submittedName>
        <fullName evidence="1">Uncharacterized protein</fullName>
    </submittedName>
</protein>
<reference evidence="2" key="1">
    <citation type="journal article" date="2016" name="Nat. Commun.">
        <title>The Gonium pectorale genome demonstrates co-option of cell cycle regulation during the evolution of multicellularity.</title>
        <authorList>
            <person name="Hanschen E.R."/>
            <person name="Marriage T.N."/>
            <person name="Ferris P.J."/>
            <person name="Hamaji T."/>
            <person name="Toyoda A."/>
            <person name="Fujiyama A."/>
            <person name="Neme R."/>
            <person name="Noguchi H."/>
            <person name="Minakuchi Y."/>
            <person name="Suzuki M."/>
            <person name="Kawai-Toyooka H."/>
            <person name="Smith D.R."/>
            <person name="Sparks H."/>
            <person name="Anderson J."/>
            <person name="Bakaric R."/>
            <person name="Luria V."/>
            <person name="Karger A."/>
            <person name="Kirschner M.W."/>
            <person name="Durand P.M."/>
            <person name="Michod R.E."/>
            <person name="Nozaki H."/>
            <person name="Olson B.J."/>
        </authorList>
    </citation>
    <scope>NUCLEOTIDE SEQUENCE [LARGE SCALE GENOMIC DNA]</scope>
    <source>
        <strain evidence="2">NIES-2863</strain>
    </source>
</reference>
<comment type="caution">
    <text evidence="1">The sequence shown here is derived from an EMBL/GenBank/DDBJ whole genome shotgun (WGS) entry which is preliminary data.</text>
</comment>
<gene>
    <name evidence="1" type="ORF">GPECTOR_11g60</name>
</gene>
<keyword evidence="2" id="KW-1185">Reference proteome</keyword>
<dbReference type="EMBL" id="LSYV01000012">
    <property type="protein sequence ID" value="KXZ51935.1"/>
    <property type="molecule type" value="Genomic_DNA"/>
</dbReference>
<name>A0A150GQ44_GONPE</name>
<accession>A0A150GQ44</accession>
<dbReference type="Proteomes" id="UP000075714">
    <property type="component" value="Unassembled WGS sequence"/>
</dbReference>
<evidence type="ECO:0000313" key="2">
    <source>
        <dbReference type="Proteomes" id="UP000075714"/>
    </source>
</evidence>